<evidence type="ECO:0000313" key="2">
    <source>
        <dbReference type="EMBL" id="MXP34315.1"/>
    </source>
</evidence>
<dbReference type="EMBL" id="WTYG01000001">
    <property type="protein sequence ID" value="MXP34315.1"/>
    <property type="molecule type" value="Genomic_DNA"/>
</dbReference>
<keyword evidence="1" id="KW-0812">Transmembrane</keyword>
<feature type="transmembrane region" description="Helical" evidence="1">
    <location>
        <begin position="24"/>
        <end position="41"/>
    </location>
</feature>
<proteinExistence type="predicted"/>
<feature type="transmembrane region" description="Helical" evidence="1">
    <location>
        <begin position="95"/>
        <end position="119"/>
    </location>
</feature>
<evidence type="ECO:0000256" key="1">
    <source>
        <dbReference type="SAM" id="Phobius"/>
    </source>
</evidence>
<feature type="transmembrane region" description="Helical" evidence="1">
    <location>
        <begin position="131"/>
        <end position="152"/>
    </location>
</feature>
<keyword evidence="1" id="KW-0472">Membrane</keyword>
<reference evidence="2 3" key="1">
    <citation type="submission" date="2019-12" db="EMBL/GenBank/DDBJ databases">
        <title>Genomic-based taxomic classification of the family Erythrobacteraceae.</title>
        <authorList>
            <person name="Xu L."/>
        </authorList>
    </citation>
    <scope>NUCLEOTIDE SEQUENCE [LARGE SCALE GENOMIC DNA]</scope>
    <source>
        <strain evidence="2 3">CGMCC 1.8703</strain>
    </source>
</reference>
<accession>A0A6I4U960</accession>
<protein>
    <submittedName>
        <fullName evidence="2">Uncharacterized protein</fullName>
    </submittedName>
</protein>
<dbReference type="AlphaFoldDB" id="A0A6I4U960"/>
<gene>
    <name evidence="2" type="ORF">GRI55_00860</name>
</gene>
<dbReference type="Proteomes" id="UP000439914">
    <property type="component" value="Unassembled WGS sequence"/>
</dbReference>
<name>A0A6I4U960_9SPHN</name>
<feature type="transmembrane region" description="Helical" evidence="1">
    <location>
        <begin position="61"/>
        <end position="83"/>
    </location>
</feature>
<organism evidence="2 3">
    <name type="scientific">Qipengyuania citrea</name>
    <dbReference type="NCBI Taxonomy" id="225971"/>
    <lineage>
        <taxon>Bacteria</taxon>
        <taxon>Pseudomonadati</taxon>
        <taxon>Pseudomonadota</taxon>
        <taxon>Alphaproteobacteria</taxon>
        <taxon>Sphingomonadales</taxon>
        <taxon>Erythrobacteraceae</taxon>
        <taxon>Qipengyuania</taxon>
    </lineage>
</organism>
<comment type="caution">
    <text evidence="2">The sequence shown here is derived from an EMBL/GenBank/DDBJ whole genome shotgun (WGS) entry which is preliminary data.</text>
</comment>
<sequence>MVDQRRRRRTARLMKAVKKLDRPETWLAIHGYLIAFLWEMLQMPFYAMGRLSAWETTINCSLASLGDAGIMVFAYFVASWTVNDRHWLSSRNRKPVIAFLVTGLVITLVVEHFATGAAWGWRYSARMPTLLGIGIVPIVMWIVVPLIALGLASRSVAHRIER</sequence>
<evidence type="ECO:0000313" key="3">
    <source>
        <dbReference type="Proteomes" id="UP000439914"/>
    </source>
</evidence>
<keyword evidence="1" id="KW-1133">Transmembrane helix</keyword>